<dbReference type="PANTHER" id="PTHR47331">
    <property type="entry name" value="PHD-TYPE DOMAIN-CONTAINING PROTEIN"/>
    <property type="match status" value="1"/>
</dbReference>
<dbReference type="Pfam" id="PF18701">
    <property type="entry name" value="DUF5641"/>
    <property type="match status" value="1"/>
</dbReference>
<protein>
    <recommendedName>
        <fullName evidence="2">Integrase catalytic domain-containing protein</fullName>
    </recommendedName>
</protein>
<evidence type="ECO:0000313" key="3">
    <source>
        <dbReference type="EnsemblMetazoa" id="AALFPA23_010002.P13886"/>
    </source>
</evidence>
<dbReference type="Pfam" id="PF17921">
    <property type="entry name" value="Integrase_H2C2"/>
    <property type="match status" value="1"/>
</dbReference>
<dbReference type="PROSITE" id="PS50994">
    <property type="entry name" value="INTEGRASE"/>
    <property type="match status" value="1"/>
</dbReference>
<dbReference type="InterPro" id="IPR008042">
    <property type="entry name" value="Retrotrans_Pao"/>
</dbReference>
<evidence type="ECO:0000256" key="1">
    <source>
        <dbReference type="SAM" id="MobiDB-lite"/>
    </source>
</evidence>
<name>A0ABM1YKJ9_AEDAL</name>
<reference evidence="4" key="1">
    <citation type="journal article" date="2015" name="Proc. Natl. Acad. Sci. U.S.A.">
        <title>Genome sequence of the Asian Tiger mosquito, Aedes albopictus, reveals insights into its biology, genetics, and evolution.</title>
        <authorList>
            <person name="Chen X.G."/>
            <person name="Jiang X."/>
            <person name="Gu J."/>
            <person name="Xu M."/>
            <person name="Wu Y."/>
            <person name="Deng Y."/>
            <person name="Zhang C."/>
            <person name="Bonizzoni M."/>
            <person name="Dermauw W."/>
            <person name="Vontas J."/>
            <person name="Armbruster P."/>
            <person name="Huang X."/>
            <person name="Yang Y."/>
            <person name="Zhang H."/>
            <person name="He W."/>
            <person name="Peng H."/>
            <person name="Liu Y."/>
            <person name="Wu K."/>
            <person name="Chen J."/>
            <person name="Lirakis M."/>
            <person name="Topalis P."/>
            <person name="Van Leeuwen T."/>
            <person name="Hall A.B."/>
            <person name="Jiang X."/>
            <person name="Thorpe C."/>
            <person name="Mueller R.L."/>
            <person name="Sun C."/>
            <person name="Waterhouse R.M."/>
            <person name="Yan G."/>
            <person name="Tu Z.J."/>
            <person name="Fang X."/>
            <person name="James A.A."/>
        </authorList>
    </citation>
    <scope>NUCLEOTIDE SEQUENCE [LARGE SCALE GENOMIC DNA]</scope>
    <source>
        <strain evidence="4">Foshan</strain>
    </source>
</reference>
<feature type="compositionally biased region" description="Polar residues" evidence="1">
    <location>
        <begin position="452"/>
        <end position="463"/>
    </location>
</feature>
<dbReference type="SUPFAM" id="SSF53098">
    <property type="entry name" value="Ribonuclease H-like"/>
    <property type="match status" value="1"/>
</dbReference>
<dbReference type="Gene3D" id="3.30.420.10">
    <property type="entry name" value="Ribonuclease H-like superfamily/Ribonuclease H"/>
    <property type="match status" value="1"/>
</dbReference>
<organism evidence="3 4">
    <name type="scientific">Aedes albopictus</name>
    <name type="common">Asian tiger mosquito</name>
    <name type="synonym">Stegomyia albopicta</name>
    <dbReference type="NCBI Taxonomy" id="7160"/>
    <lineage>
        <taxon>Eukaryota</taxon>
        <taxon>Metazoa</taxon>
        <taxon>Ecdysozoa</taxon>
        <taxon>Arthropoda</taxon>
        <taxon>Hexapoda</taxon>
        <taxon>Insecta</taxon>
        <taxon>Pterygota</taxon>
        <taxon>Neoptera</taxon>
        <taxon>Endopterygota</taxon>
        <taxon>Diptera</taxon>
        <taxon>Nematocera</taxon>
        <taxon>Culicoidea</taxon>
        <taxon>Culicidae</taxon>
        <taxon>Culicinae</taxon>
        <taxon>Aedini</taxon>
        <taxon>Aedes</taxon>
        <taxon>Stegomyia</taxon>
    </lineage>
</organism>
<dbReference type="InterPro" id="IPR005312">
    <property type="entry name" value="DUF1759"/>
</dbReference>
<dbReference type="CDD" id="cd01644">
    <property type="entry name" value="RT_pepA17"/>
    <property type="match status" value="1"/>
</dbReference>
<dbReference type="Pfam" id="PF05380">
    <property type="entry name" value="Peptidase_A17"/>
    <property type="match status" value="1"/>
</dbReference>
<dbReference type="InterPro" id="IPR012337">
    <property type="entry name" value="RNaseH-like_sf"/>
</dbReference>
<evidence type="ECO:0000259" key="2">
    <source>
        <dbReference type="PROSITE" id="PS50994"/>
    </source>
</evidence>
<feature type="domain" description="Integrase catalytic" evidence="2">
    <location>
        <begin position="1480"/>
        <end position="1676"/>
    </location>
</feature>
<sequence length="1869" mass="210248">MASELKELKSQQRQVRSTFEGIRQFILKFKPEKHEAQVETRMEILEEAMQKFYEADERELMESKADPADLHDQLEALIEKRQLEHSAIIQQAEDTYCELKSSLQRLRANLVSGSSSGPSVASIQGPTALSTVKLPEIRLPSFGGKIRDWVTFRDMFRSLIHRNQQLTDIDKFTYLRSSLEGEALREIGMIEITAANYIIAWEQLQKRYENKKLIVKAHIDALFAVEPLKRENYDSLCQLISEYDRNLQMLDKIGEDTSKWSTILVHMVCSRLDAATLRNWETHHASTQVATYDQLMEFLRKHCAILQSIAPAKSAQMEVRKPKFTVSHAQTSAPASSRCPFCSEEMHSAFKCQKFIKMKIPERYEKVKRCGLCLNCLSPSHLVRACTAGVCRHCQKKHHSLLHSGGFNGGRPAASTPQNDSSGPQAQNRSQVTNTQQTQPQAQNQPTHTQAAGPSTSSLPIANTSSLTQTPPPTTTDPTLPSNSLPATIHTSTRQVLLSTALVRVSDRYGNTQLARVLLDSCSEYCFVTTKLSQKLRLAETFSYLSVAGIGGSVVQSTKKVEATISPRSSSISSYSETIQLHVLPKLTSELPINPVNVHELAIPSGMILADPNFHKPGPIDIILGAEYYYDLLLEDKLKLSDDGPTLQGTVFGWVVSGRVPGNVVEVPTTVTHSCSTLELRELMAKFWELESCNSSSTLSVEEAVCEDIFEKTTVRDSEGSFVVTLPKKEHVINQLGDSRTTALKRLHGMERRFATNDQLKALYIDFVQEYLSMNHMREVDGGEDKLAYYLPHHAVLKPESTTTKLRVVFDGSCRSSSGVSLNDGLMVGPVVQDDLFSIILRFRSWQFVLVADIAKMYRMVKVAEDDQPLQRILWRDSPDQPVRTYELTTVTYGTASAPYLATKCLQRLGTEGEASHPVAAKVVRKDFYVDDLLTGTDSIEEGKTLASELITLTNSAGFNLRKWSSNNPELLSTIPSELRDDRTTLELDSSTSVVKTLGLIWEPSRDSFKFAVPRWSAEPVITKRVVLSDTARIFDPLGLIGPVTVQAKIFLQQLWKEKSDWDDPLPDSCQAFWNEFRWNASALESLAVPRWIGFNSKLASVELHGFCDASEAAYGACLYLRCETTDGSVTVRLITSKSRVAPLEDLSRKKKKQSIPRLELSSALLLSHLYEKFCTSVQIPAKAYFWTDSMIVKCWLSSLPSRWQIFVANRVSEIQHITKSGIWNHVAGAENPADIVSRGMTPAQLAYQTLWFEGPLWLRQDQSTWPKSATVQSELDSALLEERPSTSVPVQIKPPNPIFSLRSSFPALVRIVAWVRRFRHNAVSSNRSCKRSGNLSTIELNESELQLVRLAQSETFPAEISALSKNQQISPSSKLLAANPSLMEGVLRVGGRLQHAPIPEGRKHPLILHHQHPLTKLIMEHYHRKLFHAGQQLLISSVREKFWPLRARDVARWTIHRCVSCFRNKPKVHEQLMADLPSVRVTPGAVFLKVGIDLCGPFYIRYPGRKATPIKSFVCIFVCLATKAVHLEIVADLSTQAFLASFKRFVAIRGKPRLVMCDNATNFVGANKELEAIRRLLNNQQVQHAMVNAALEDEIEFRFIPPRTPNFGGLWEAAVKSFKGHFRKTIGDRVLTYDEFHTVVHQVAAILNSRPLTPLSNDPTDFTALTPGHFLVGRPLTAVPEPDLQEVPENRLSQWQRTQDFVQQLWRKWKTQYLSDLHNRTRWSRKRDNIHVGTMVLVKEDNLPPQKWRLGRVTEIFPSQDGNVRVVSVRTQDAAPASRPTGRAGHHLEVVKFIRLPNRHSSVSHEACPVSSHMFCPRFWCTVCFPNSQGLPHHLIKVVIECHPESEGPFARSVGPTRSVIKRIDHSH</sequence>
<dbReference type="GeneID" id="134290811"/>
<dbReference type="SUPFAM" id="SSF56672">
    <property type="entry name" value="DNA/RNA polymerases"/>
    <property type="match status" value="1"/>
</dbReference>
<feature type="compositionally biased region" description="Polar residues" evidence="1">
    <location>
        <begin position="415"/>
        <end position="430"/>
    </location>
</feature>
<feature type="compositionally biased region" description="Low complexity" evidence="1">
    <location>
        <begin position="431"/>
        <end position="451"/>
    </location>
</feature>
<dbReference type="PANTHER" id="PTHR47331:SF5">
    <property type="entry name" value="RIBONUCLEASE H"/>
    <property type="match status" value="1"/>
</dbReference>
<feature type="region of interest" description="Disordered" evidence="1">
    <location>
        <begin position="405"/>
        <end position="488"/>
    </location>
</feature>
<dbReference type="InterPro" id="IPR036397">
    <property type="entry name" value="RNaseH_sf"/>
</dbReference>
<reference evidence="3" key="2">
    <citation type="submission" date="2025-05" db="UniProtKB">
        <authorList>
            <consortium name="EnsemblMetazoa"/>
        </authorList>
    </citation>
    <scope>IDENTIFICATION</scope>
    <source>
        <strain evidence="3">Foshan</strain>
    </source>
</reference>
<dbReference type="RefSeq" id="XP_062713998.1">
    <property type="nucleotide sequence ID" value="XM_062858014.1"/>
</dbReference>
<dbReference type="EnsemblMetazoa" id="AALFPA23_010002.R13886">
    <property type="protein sequence ID" value="AALFPA23_010002.P13886"/>
    <property type="gene ID" value="AALFPA23_010002"/>
</dbReference>
<dbReference type="InterPro" id="IPR041588">
    <property type="entry name" value="Integrase_H2C2"/>
</dbReference>
<dbReference type="Proteomes" id="UP000069940">
    <property type="component" value="Unassembled WGS sequence"/>
</dbReference>
<proteinExistence type="predicted"/>
<dbReference type="InterPro" id="IPR001584">
    <property type="entry name" value="Integrase_cat-core"/>
</dbReference>
<dbReference type="InterPro" id="IPR040676">
    <property type="entry name" value="DUF5641"/>
</dbReference>
<evidence type="ECO:0000313" key="4">
    <source>
        <dbReference type="Proteomes" id="UP000069940"/>
    </source>
</evidence>
<keyword evidence="4" id="KW-1185">Reference proteome</keyword>
<feature type="compositionally biased region" description="Low complexity" evidence="1">
    <location>
        <begin position="476"/>
        <end position="486"/>
    </location>
</feature>
<accession>A0ABM1YKJ9</accession>
<dbReference type="InterPro" id="IPR043502">
    <property type="entry name" value="DNA/RNA_pol_sf"/>
</dbReference>
<dbReference type="Pfam" id="PF03564">
    <property type="entry name" value="DUF1759"/>
    <property type="match status" value="1"/>
</dbReference>